<comment type="similarity">
    <text evidence="1">Belongs to the RNase H2 subunit B family.</text>
</comment>
<name>A0A077Z8V2_TRITR</name>
<comment type="subunit">
    <text evidence="2">The RNase H2 complex is a heterotrimer composed of the catalytic subunit RNASEH2A and the non-catalytic subunits RNASEH2B and RNASEH2C.</text>
</comment>
<gene>
    <name evidence="4" type="ORF">TTRE_0000518501</name>
</gene>
<evidence type="ECO:0000256" key="1">
    <source>
        <dbReference type="ARBA" id="ARBA00009823"/>
    </source>
</evidence>
<dbReference type="EMBL" id="HG806093">
    <property type="protein sequence ID" value="CDW56902.1"/>
    <property type="molecule type" value="Genomic_DNA"/>
</dbReference>
<accession>A0A077Z8V2</accession>
<dbReference type="GO" id="GO:0032299">
    <property type="term" value="C:ribonuclease H2 complex"/>
    <property type="evidence" value="ECO:0007669"/>
    <property type="project" value="InterPro"/>
</dbReference>
<protein>
    <submittedName>
        <fullName evidence="4">RNase H2-Ydr279 domain containing protein</fullName>
    </submittedName>
</protein>
<dbReference type="Proteomes" id="UP000030665">
    <property type="component" value="Unassembled WGS sequence"/>
</dbReference>
<reference evidence="4" key="1">
    <citation type="submission" date="2014-01" db="EMBL/GenBank/DDBJ databases">
        <authorList>
            <person name="Aslett M."/>
        </authorList>
    </citation>
    <scope>NUCLEOTIDE SEQUENCE</scope>
</reference>
<proteinExistence type="inferred from homology"/>
<sequence>MKQFRKRWGLANECVSVTFEGGLQSSVAVQERWSWRGELYRVKEVKHSAPLKWAPINGDTNDDVTEDESPETKKTTFLPYKELIADILKLVPQLRENNDFETSLAQVCCTKNLKGITYYCYREEMCLSWLCEQVEKFKHVFQRLNLIHRTILCSGGSLSSYAVGTICDYLDTCMEQKLKAHLGIASTSANNGSNKVQEKPIEEPTENYFVKNKIHNLRGSRKISTPQKSLALASKGTAPLSSFFSK</sequence>
<evidence type="ECO:0000313" key="5">
    <source>
        <dbReference type="Proteomes" id="UP000030665"/>
    </source>
</evidence>
<dbReference type="GO" id="GO:0006401">
    <property type="term" value="P:RNA catabolic process"/>
    <property type="evidence" value="ECO:0007669"/>
    <property type="project" value="TreeGrafter"/>
</dbReference>
<dbReference type="PANTHER" id="PTHR13383:SF11">
    <property type="entry name" value="RIBONUCLEASE H2 SUBUNIT B"/>
    <property type="match status" value="1"/>
</dbReference>
<organism evidence="4 5">
    <name type="scientific">Trichuris trichiura</name>
    <name type="common">Whipworm</name>
    <name type="synonym">Trichocephalus trichiurus</name>
    <dbReference type="NCBI Taxonomy" id="36087"/>
    <lineage>
        <taxon>Eukaryota</taxon>
        <taxon>Metazoa</taxon>
        <taxon>Ecdysozoa</taxon>
        <taxon>Nematoda</taxon>
        <taxon>Enoplea</taxon>
        <taxon>Dorylaimia</taxon>
        <taxon>Trichinellida</taxon>
        <taxon>Trichuridae</taxon>
        <taxon>Trichuris</taxon>
    </lineage>
</organism>
<dbReference type="PANTHER" id="PTHR13383">
    <property type="entry name" value="RIBONUCLEASE H2 SUBUNIT B"/>
    <property type="match status" value="1"/>
</dbReference>
<dbReference type="Gene3D" id="1.10.20.120">
    <property type="match status" value="1"/>
</dbReference>
<evidence type="ECO:0000259" key="3">
    <source>
        <dbReference type="Pfam" id="PF09468"/>
    </source>
</evidence>
<evidence type="ECO:0000256" key="2">
    <source>
        <dbReference type="ARBA" id="ARBA00011277"/>
    </source>
</evidence>
<dbReference type="OrthoDB" id="5848737at2759"/>
<dbReference type="InterPro" id="IPR019024">
    <property type="entry name" value="RNase_H2_suB_wHTH"/>
</dbReference>
<evidence type="ECO:0000313" key="4">
    <source>
        <dbReference type="EMBL" id="CDW56902.1"/>
    </source>
</evidence>
<reference evidence="4" key="2">
    <citation type="submission" date="2014-03" db="EMBL/GenBank/DDBJ databases">
        <title>The whipworm genome and dual-species transcriptomics of an intimate host-pathogen interaction.</title>
        <authorList>
            <person name="Foth B.J."/>
            <person name="Tsai I.J."/>
            <person name="Reid A.J."/>
            <person name="Bancroft A.J."/>
            <person name="Nichol S."/>
            <person name="Tracey A."/>
            <person name="Holroyd N."/>
            <person name="Cotton J.A."/>
            <person name="Stanley E.J."/>
            <person name="Zarowiecki M."/>
            <person name="Liu J.Z."/>
            <person name="Huckvale T."/>
            <person name="Cooper P.J."/>
            <person name="Grencis R.K."/>
            <person name="Berriman M."/>
        </authorList>
    </citation>
    <scope>NUCLEOTIDE SEQUENCE [LARGE SCALE GENOMIC DNA]</scope>
</reference>
<feature type="domain" description="Ribonuclease H2 subunit B wHTH" evidence="3">
    <location>
        <begin position="70"/>
        <end position="140"/>
    </location>
</feature>
<dbReference type="InterPro" id="IPR040456">
    <property type="entry name" value="RNase_H2_suB"/>
</dbReference>
<keyword evidence="5" id="KW-1185">Reference proteome</keyword>
<dbReference type="Pfam" id="PF09468">
    <property type="entry name" value="RNase_H2-Ydr279"/>
    <property type="match status" value="1"/>
</dbReference>
<dbReference type="STRING" id="36087.A0A077Z8V2"/>
<dbReference type="AlphaFoldDB" id="A0A077Z8V2"/>
<dbReference type="GO" id="GO:0005654">
    <property type="term" value="C:nucleoplasm"/>
    <property type="evidence" value="ECO:0007669"/>
    <property type="project" value="TreeGrafter"/>
</dbReference>